<dbReference type="Proteomes" id="UP000632154">
    <property type="component" value="Unassembled WGS sequence"/>
</dbReference>
<dbReference type="EMBL" id="BNAL01000018">
    <property type="protein sequence ID" value="GHG04153.1"/>
    <property type="molecule type" value="Genomic_DNA"/>
</dbReference>
<keyword evidence="1" id="KW-0472">Membrane</keyword>
<reference evidence="3" key="1">
    <citation type="journal article" date="2019" name="Int. J. Syst. Evol. Microbiol.">
        <title>The Global Catalogue of Microorganisms (GCM) 10K type strain sequencing project: providing services to taxonomists for standard genome sequencing and annotation.</title>
        <authorList>
            <consortium name="The Broad Institute Genomics Platform"/>
            <consortium name="The Broad Institute Genome Sequencing Center for Infectious Disease"/>
            <person name="Wu L."/>
            <person name="Ma J."/>
        </authorList>
    </citation>
    <scope>NUCLEOTIDE SEQUENCE [LARGE SCALE GENOMIC DNA]</scope>
    <source>
        <strain evidence="3">CGMCC 1.18439</strain>
    </source>
</reference>
<organism evidence="2 3">
    <name type="scientific">Deinococcus piscis</name>
    <dbReference type="NCBI Taxonomy" id="394230"/>
    <lineage>
        <taxon>Bacteria</taxon>
        <taxon>Thermotogati</taxon>
        <taxon>Deinococcota</taxon>
        <taxon>Deinococci</taxon>
        <taxon>Deinococcales</taxon>
        <taxon>Deinococcaceae</taxon>
        <taxon>Deinococcus</taxon>
    </lineage>
</organism>
<keyword evidence="1" id="KW-1133">Transmembrane helix</keyword>
<name>A0ABQ3K8X0_9DEIO</name>
<comment type="caution">
    <text evidence="2">The sequence shown here is derived from an EMBL/GenBank/DDBJ whole genome shotgun (WGS) entry which is preliminary data.</text>
</comment>
<proteinExistence type="predicted"/>
<feature type="transmembrane region" description="Helical" evidence="1">
    <location>
        <begin position="7"/>
        <end position="25"/>
    </location>
</feature>
<feature type="transmembrane region" description="Helical" evidence="1">
    <location>
        <begin position="37"/>
        <end position="58"/>
    </location>
</feature>
<evidence type="ECO:0000313" key="3">
    <source>
        <dbReference type="Proteomes" id="UP000632154"/>
    </source>
</evidence>
<gene>
    <name evidence="2" type="ORF">GCM10017783_15980</name>
</gene>
<evidence type="ECO:0000313" key="2">
    <source>
        <dbReference type="EMBL" id="GHG04153.1"/>
    </source>
</evidence>
<keyword evidence="3" id="KW-1185">Reference proteome</keyword>
<feature type="transmembrane region" description="Helical" evidence="1">
    <location>
        <begin position="65"/>
        <end position="82"/>
    </location>
</feature>
<sequence length="84" mass="8422">MDSGIDGVTWGWLGAGLLVLAGYGWGRQVSRHGVTGIWLAAMLALTLAGLYLVGAAALAGRDLPAVVGLVGAVAASLLSVYTPD</sequence>
<accession>A0ABQ3K8X0</accession>
<protein>
    <submittedName>
        <fullName evidence="2">Uncharacterized protein</fullName>
    </submittedName>
</protein>
<keyword evidence="1" id="KW-0812">Transmembrane</keyword>
<evidence type="ECO:0000256" key="1">
    <source>
        <dbReference type="SAM" id="Phobius"/>
    </source>
</evidence>